<evidence type="ECO:0000259" key="1">
    <source>
        <dbReference type="SMART" id="SM01283"/>
    </source>
</evidence>
<dbReference type="AlphaFoldDB" id="A0A8S2FY21"/>
<dbReference type="InterPro" id="IPR026111">
    <property type="entry name" value="Abra"/>
</dbReference>
<sequence>MIPSSLTEKRGLQAQQHILEEVRYLCNIIKENGEQQHDGTVHIKFEKLFDIYTNISNKLVGILLRARKYGYVTFPGEILFQHKDDHVIIKLIHQS</sequence>
<dbReference type="Gene3D" id="1.10.10.1540">
    <property type="entry name" value="Costar domain"/>
    <property type="match status" value="1"/>
</dbReference>
<dbReference type="InterPro" id="IPR038095">
    <property type="entry name" value="Costars_sf"/>
</dbReference>
<dbReference type="Proteomes" id="UP000682733">
    <property type="component" value="Unassembled WGS sequence"/>
</dbReference>
<dbReference type="SMART" id="SM01283">
    <property type="entry name" value="Costars"/>
    <property type="match status" value="1"/>
</dbReference>
<comment type="caution">
    <text evidence="2">The sequence shown here is derived from an EMBL/GenBank/DDBJ whole genome shotgun (WGS) entry which is preliminary data.</text>
</comment>
<dbReference type="PANTHER" id="PTHR22739:SF7">
    <property type="entry name" value="EG:152A3.3 PROTEIN-RELATED"/>
    <property type="match status" value="1"/>
</dbReference>
<proteinExistence type="predicted"/>
<dbReference type="PANTHER" id="PTHR22739">
    <property type="entry name" value="STRIATED MUSCLE ACTIVATOR OF RHO-DEPENDENT SIGNALING-RELATED"/>
    <property type="match status" value="1"/>
</dbReference>
<dbReference type="EMBL" id="CAJOBA010070659">
    <property type="protein sequence ID" value="CAF4389750.1"/>
    <property type="molecule type" value="Genomic_DNA"/>
</dbReference>
<dbReference type="GO" id="GO:0035025">
    <property type="term" value="P:positive regulation of Rho protein signal transduction"/>
    <property type="evidence" value="ECO:0007669"/>
    <property type="project" value="InterPro"/>
</dbReference>
<evidence type="ECO:0000313" key="2">
    <source>
        <dbReference type="EMBL" id="CAF1587504.1"/>
    </source>
</evidence>
<dbReference type="Pfam" id="PF14705">
    <property type="entry name" value="Costars"/>
    <property type="match status" value="1"/>
</dbReference>
<evidence type="ECO:0000313" key="3">
    <source>
        <dbReference type="EMBL" id="CAF4389750.1"/>
    </source>
</evidence>
<dbReference type="GO" id="GO:0003779">
    <property type="term" value="F:actin binding"/>
    <property type="evidence" value="ECO:0007669"/>
    <property type="project" value="InterPro"/>
</dbReference>
<dbReference type="InterPro" id="IPR027817">
    <property type="entry name" value="Costars_dom"/>
</dbReference>
<gene>
    <name evidence="2" type="ORF">OVA965_LOCUS41347</name>
    <name evidence="3" type="ORF">TMI583_LOCUS42969</name>
</gene>
<dbReference type="GO" id="GO:0045944">
    <property type="term" value="P:positive regulation of transcription by RNA polymerase II"/>
    <property type="evidence" value="ECO:0007669"/>
    <property type="project" value="TreeGrafter"/>
</dbReference>
<dbReference type="GO" id="GO:0030017">
    <property type="term" value="C:sarcomere"/>
    <property type="evidence" value="ECO:0007669"/>
    <property type="project" value="TreeGrafter"/>
</dbReference>
<dbReference type="EMBL" id="CAJNOK010047373">
    <property type="protein sequence ID" value="CAF1587504.1"/>
    <property type="molecule type" value="Genomic_DNA"/>
</dbReference>
<protein>
    <recommendedName>
        <fullName evidence="1">Costars domain-containing protein</fullName>
    </recommendedName>
</protein>
<accession>A0A8S2FY21</accession>
<organism evidence="2 4">
    <name type="scientific">Didymodactylos carnosus</name>
    <dbReference type="NCBI Taxonomy" id="1234261"/>
    <lineage>
        <taxon>Eukaryota</taxon>
        <taxon>Metazoa</taxon>
        <taxon>Spiralia</taxon>
        <taxon>Gnathifera</taxon>
        <taxon>Rotifera</taxon>
        <taxon>Eurotatoria</taxon>
        <taxon>Bdelloidea</taxon>
        <taxon>Philodinida</taxon>
        <taxon>Philodinidae</taxon>
        <taxon>Didymodactylos</taxon>
    </lineage>
</organism>
<name>A0A8S2FY21_9BILA</name>
<evidence type="ECO:0000313" key="4">
    <source>
        <dbReference type="Proteomes" id="UP000677228"/>
    </source>
</evidence>
<dbReference type="Proteomes" id="UP000677228">
    <property type="component" value="Unassembled WGS sequence"/>
</dbReference>
<reference evidence="2" key="1">
    <citation type="submission" date="2021-02" db="EMBL/GenBank/DDBJ databases">
        <authorList>
            <person name="Nowell W R."/>
        </authorList>
    </citation>
    <scope>NUCLEOTIDE SEQUENCE</scope>
</reference>
<feature type="domain" description="Costars" evidence="1">
    <location>
        <begin position="16"/>
        <end position="92"/>
    </location>
</feature>